<organism evidence="2 3">
    <name type="scientific">Candidatus Methylophosphatis roskildensis</name>
    <dbReference type="NCBI Taxonomy" id="2899263"/>
    <lineage>
        <taxon>Bacteria</taxon>
        <taxon>Pseudomonadati</taxon>
        <taxon>Pseudomonadota</taxon>
        <taxon>Betaproteobacteria</taxon>
        <taxon>Nitrosomonadales</taxon>
        <taxon>Sterolibacteriaceae</taxon>
        <taxon>Candidatus Methylophosphatis</taxon>
    </lineage>
</organism>
<name>A0A9D7E2K2_9PROT</name>
<keyword evidence="1" id="KW-0812">Transmembrane</keyword>
<gene>
    <name evidence="2" type="ORF">IPH26_21615</name>
</gene>
<reference evidence="2" key="1">
    <citation type="submission" date="2020-10" db="EMBL/GenBank/DDBJ databases">
        <title>Connecting structure to function with the recovery of over 1000 high-quality activated sludge metagenome-assembled genomes encoding full-length rRNA genes using long-read sequencing.</title>
        <authorList>
            <person name="Singleton C.M."/>
            <person name="Petriglieri F."/>
            <person name="Kristensen J.M."/>
            <person name="Kirkegaard R.H."/>
            <person name="Michaelsen T.Y."/>
            <person name="Andersen M.H."/>
            <person name="Karst S.M."/>
            <person name="Dueholm M.S."/>
            <person name="Nielsen P.H."/>
            <person name="Albertsen M."/>
        </authorList>
    </citation>
    <scope>NUCLEOTIDE SEQUENCE</scope>
    <source>
        <strain evidence="2">Bjer_18-Q3-R1-45_BAT3C.347</strain>
    </source>
</reference>
<keyword evidence="1" id="KW-0472">Membrane</keyword>
<keyword evidence="1" id="KW-1133">Transmembrane helix</keyword>
<evidence type="ECO:0000256" key="1">
    <source>
        <dbReference type="SAM" id="Phobius"/>
    </source>
</evidence>
<evidence type="ECO:0000313" key="2">
    <source>
        <dbReference type="EMBL" id="MBK6975433.1"/>
    </source>
</evidence>
<comment type="caution">
    <text evidence="2">The sequence shown here is derived from an EMBL/GenBank/DDBJ whole genome shotgun (WGS) entry which is preliminary data.</text>
</comment>
<dbReference type="EMBL" id="JADJEV010000005">
    <property type="protein sequence ID" value="MBK6975433.1"/>
    <property type="molecule type" value="Genomic_DNA"/>
</dbReference>
<sequence length="173" mass="19223">MNSRTAVAYPAWYRHPWPWIFIGMLTTTVIAGGVTLWLAVSTSDGLVADDYYKQGLGINKQLARSERASALDLNGMMRFSASEIAVSLTGRAGAQLPGRLRVVFSHPTRAGLDRALLLERDGPDWRGRFEPLPPGRWTVSIEDEQATWRLDAAAHFPEDREIRLSAAPFQSVD</sequence>
<evidence type="ECO:0000313" key="3">
    <source>
        <dbReference type="Proteomes" id="UP000807785"/>
    </source>
</evidence>
<dbReference type="Pfam" id="PF05751">
    <property type="entry name" value="FixH"/>
    <property type="match status" value="1"/>
</dbReference>
<feature type="transmembrane region" description="Helical" evidence="1">
    <location>
        <begin position="20"/>
        <end position="40"/>
    </location>
</feature>
<dbReference type="AlphaFoldDB" id="A0A9D7E2K2"/>
<dbReference type="Proteomes" id="UP000807785">
    <property type="component" value="Unassembled WGS sequence"/>
</dbReference>
<dbReference type="InterPro" id="IPR008620">
    <property type="entry name" value="FixH"/>
</dbReference>
<protein>
    <submittedName>
        <fullName evidence="2">FixH family protein</fullName>
    </submittedName>
</protein>
<accession>A0A9D7E2K2</accession>
<proteinExistence type="predicted"/>